<keyword evidence="8" id="KW-1185">Reference proteome</keyword>
<dbReference type="InterPro" id="IPR032675">
    <property type="entry name" value="LRR_dom_sf"/>
</dbReference>
<evidence type="ECO:0000256" key="1">
    <source>
        <dbReference type="ARBA" id="ARBA00004123"/>
    </source>
</evidence>
<reference evidence="7 8" key="1">
    <citation type="journal article" date="2015" name="BMC Genomics">
        <title>The genome of the truffle-parasite Tolypocladium ophioglossoides and the evolution of antifungal peptaibiotics.</title>
        <authorList>
            <person name="Quandt C.A."/>
            <person name="Bushley K.E."/>
            <person name="Spatafora J.W."/>
        </authorList>
    </citation>
    <scope>NUCLEOTIDE SEQUENCE [LARGE SCALE GENOMIC DNA]</scope>
    <source>
        <strain evidence="7 8">CBS 100239</strain>
    </source>
</reference>
<dbReference type="InterPro" id="IPR044640">
    <property type="entry name" value="RU2A"/>
</dbReference>
<dbReference type="GO" id="GO:0005686">
    <property type="term" value="C:U2 snRNP"/>
    <property type="evidence" value="ECO:0007669"/>
    <property type="project" value="EnsemblFungi"/>
</dbReference>
<evidence type="ECO:0000256" key="6">
    <source>
        <dbReference type="ARBA" id="ARBA00024238"/>
    </source>
</evidence>
<dbReference type="Proteomes" id="UP000036947">
    <property type="component" value="Unassembled WGS sequence"/>
</dbReference>
<accession>A0A0L0N326</accession>
<evidence type="ECO:0000313" key="7">
    <source>
        <dbReference type="EMBL" id="KND88487.1"/>
    </source>
</evidence>
<dbReference type="GO" id="GO:0000398">
    <property type="term" value="P:mRNA splicing, via spliceosome"/>
    <property type="evidence" value="ECO:0007669"/>
    <property type="project" value="InterPro"/>
</dbReference>
<dbReference type="PROSITE" id="PS51450">
    <property type="entry name" value="LRR"/>
    <property type="match status" value="1"/>
</dbReference>
<keyword evidence="4" id="KW-0539">Nucleus</keyword>
<dbReference type="Gene3D" id="3.80.10.10">
    <property type="entry name" value="Ribonuclease Inhibitor"/>
    <property type="match status" value="1"/>
</dbReference>
<name>A0A0L0N326_TOLOC</name>
<evidence type="ECO:0000256" key="2">
    <source>
        <dbReference type="ARBA" id="ARBA00022614"/>
    </source>
</evidence>
<dbReference type="SUPFAM" id="SSF52058">
    <property type="entry name" value="L domain-like"/>
    <property type="match status" value="1"/>
</dbReference>
<dbReference type="PANTHER" id="PTHR10552">
    <property type="entry name" value="U2 SMALL NUCLEAR RIBONUCLEOPROTEIN A"/>
    <property type="match status" value="1"/>
</dbReference>
<keyword evidence="7" id="KW-0687">Ribonucleoprotein</keyword>
<evidence type="ECO:0000256" key="3">
    <source>
        <dbReference type="ARBA" id="ARBA00022737"/>
    </source>
</evidence>
<organism evidence="7 8">
    <name type="scientific">Tolypocladium ophioglossoides (strain CBS 100239)</name>
    <name type="common">Snaketongue truffleclub</name>
    <name type="synonym">Elaphocordyceps ophioglossoides</name>
    <dbReference type="NCBI Taxonomy" id="1163406"/>
    <lineage>
        <taxon>Eukaryota</taxon>
        <taxon>Fungi</taxon>
        <taxon>Dikarya</taxon>
        <taxon>Ascomycota</taxon>
        <taxon>Pezizomycotina</taxon>
        <taxon>Sordariomycetes</taxon>
        <taxon>Hypocreomycetidae</taxon>
        <taxon>Hypocreales</taxon>
        <taxon>Ophiocordycipitaceae</taxon>
        <taxon>Tolypocladium</taxon>
    </lineage>
</organism>
<dbReference type="Pfam" id="PF14580">
    <property type="entry name" value="LRR_9"/>
    <property type="match status" value="1"/>
</dbReference>
<dbReference type="GO" id="GO:0030620">
    <property type="term" value="F:U2 snRNA binding"/>
    <property type="evidence" value="ECO:0007669"/>
    <property type="project" value="InterPro"/>
</dbReference>
<comment type="similarity">
    <text evidence="5">Belongs to the U2 small nuclear ribonucleoprotein A family.</text>
</comment>
<comment type="caution">
    <text evidence="7">The sequence shown here is derived from an EMBL/GenBank/DDBJ whole genome shotgun (WGS) entry which is preliminary data.</text>
</comment>
<sequence>MRLTAELVQDSLSYLNPLKERELDLRGQRIPAIENLGVAGPHDAIDFTDNDIQVLGNFPLSPRLNTLLLARNRVASVQPGLAKAVPNLKHLVLASNNMAELADLDVLGMFPRLTHLVLADNPVTKKDHYRYWVLWRCPTVRFLDYEKVKQAEREQGRELFGTVEEPTALAAQIMARKSKTLETSVNGSTAPSKLSRIKLTDEEKQRLQDKIKKATSLQEIIALEKELNEGRVPSGIQVDATEE</sequence>
<gene>
    <name evidence="7" type="ORF">TOPH_06886</name>
</gene>
<dbReference type="AlphaFoldDB" id="A0A0L0N326"/>
<dbReference type="OrthoDB" id="433501at2759"/>
<protein>
    <recommendedName>
        <fullName evidence="6">U2 small nuclear ribonucleoprotein A'</fullName>
    </recommendedName>
</protein>
<evidence type="ECO:0000256" key="4">
    <source>
        <dbReference type="ARBA" id="ARBA00023242"/>
    </source>
</evidence>
<evidence type="ECO:0000256" key="5">
    <source>
        <dbReference type="ARBA" id="ARBA00024196"/>
    </source>
</evidence>
<proteinExistence type="inferred from homology"/>
<comment type="subcellular location">
    <subcellularLocation>
        <location evidence="1">Nucleus</location>
    </subcellularLocation>
</comment>
<dbReference type="STRING" id="1163406.A0A0L0N326"/>
<evidence type="ECO:0000313" key="8">
    <source>
        <dbReference type="Proteomes" id="UP000036947"/>
    </source>
</evidence>
<dbReference type="PANTHER" id="PTHR10552:SF6">
    <property type="entry name" value="U2 SMALL NUCLEAR RIBONUCLEOPROTEIN A"/>
    <property type="match status" value="1"/>
</dbReference>
<dbReference type="EMBL" id="LFRF01000025">
    <property type="protein sequence ID" value="KND88487.1"/>
    <property type="molecule type" value="Genomic_DNA"/>
</dbReference>
<dbReference type="InterPro" id="IPR001611">
    <property type="entry name" value="Leu-rich_rpt"/>
</dbReference>
<dbReference type="FunFam" id="3.80.10.10:FF:000026">
    <property type="entry name" value="U2 small nuclear ribonucleoprotein A"/>
    <property type="match status" value="1"/>
</dbReference>
<dbReference type="GO" id="GO:0071014">
    <property type="term" value="C:post-mRNA release spliceosomal complex"/>
    <property type="evidence" value="ECO:0007669"/>
    <property type="project" value="EnsemblFungi"/>
</dbReference>
<keyword evidence="3" id="KW-0677">Repeat</keyword>
<keyword evidence="2" id="KW-0433">Leucine-rich repeat</keyword>